<evidence type="ECO:0000313" key="3">
    <source>
        <dbReference type="Proteomes" id="UP000288805"/>
    </source>
</evidence>
<keyword evidence="1" id="KW-1133">Transmembrane helix</keyword>
<gene>
    <name evidence="2" type="ORF">CK203_048592</name>
</gene>
<evidence type="ECO:0000313" key="2">
    <source>
        <dbReference type="EMBL" id="RVW84846.1"/>
    </source>
</evidence>
<dbReference type="AlphaFoldDB" id="A0A438HK77"/>
<evidence type="ECO:0000256" key="1">
    <source>
        <dbReference type="SAM" id="Phobius"/>
    </source>
</evidence>
<keyword evidence="1" id="KW-0812">Transmembrane</keyword>
<dbReference type="Proteomes" id="UP000288805">
    <property type="component" value="Unassembled WGS sequence"/>
</dbReference>
<proteinExistence type="predicted"/>
<reference evidence="2 3" key="1">
    <citation type="journal article" date="2018" name="PLoS Genet.">
        <title>Population sequencing reveals clonal diversity and ancestral inbreeding in the grapevine cultivar Chardonnay.</title>
        <authorList>
            <person name="Roach M.J."/>
            <person name="Johnson D.L."/>
            <person name="Bohlmann J."/>
            <person name="van Vuuren H.J."/>
            <person name="Jones S.J."/>
            <person name="Pretorius I.S."/>
            <person name="Schmidt S.A."/>
            <person name="Borneman A.R."/>
        </authorList>
    </citation>
    <scope>NUCLEOTIDE SEQUENCE [LARGE SCALE GENOMIC DNA]</scope>
    <source>
        <strain evidence="3">cv. Chardonnay</strain>
        <tissue evidence="2">Leaf</tissue>
    </source>
</reference>
<name>A0A438HK77_VITVI</name>
<comment type="caution">
    <text evidence="2">The sequence shown here is derived from an EMBL/GenBank/DDBJ whole genome shotgun (WGS) entry which is preliminary data.</text>
</comment>
<organism evidence="2 3">
    <name type="scientific">Vitis vinifera</name>
    <name type="common">Grape</name>
    <dbReference type="NCBI Taxonomy" id="29760"/>
    <lineage>
        <taxon>Eukaryota</taxon>
        <taxon>Viridiplantae</taxon>
        <taxon>Streptophyta</taxon>
        <taxon>Embryophyta</taxon>
        <taxon>Tracheophyta</taxon>
        <taxon>Spermatophyta</taxon>
        <taxon>Magnoliopsida</taxon>
        <taxon>eudicotyledons</taxon>
        <taxon>Gunneridae</taxon>
        <taxon>Pentapetalae</taxon>
        <taxon>rosids</taxon>
        <taxon>Vitales</taxon>
        <taxon>Vitaceae</taxon>
        <taxon>Viteae</taxon>
        <taxon>Vitis</taxon>
    </lineage>
</organism>
<sequence length="115" mass="13004">MGRGEKGPVSCRLSSSSSFLKFLFIMIQLTVVYQFASTWGFTSHHPWLWNSATTATITTVKIPEISFDFVLNHSSRPLNMESAQSQQPPATPVSDVNIDMRLTQMDAIRMEFPNY</sequence>
<dbReference type="EMBL" id="QGNW01000211">
    <property type="protein sequence ID" value="RVW84846.1"/>
    <property type="molecule type" value="Genomic_DNA"/>
</dbReference>
<keyword evidence="1" id="KW-0472">Membrane</keyword>
<feature type="transmembrane region" description="Helical" evidence="1">
    <location>
        <begin position="20"/>
        <end position="41"/>
    </location>
</feature>
<protein>
    <submittedName>
        <fullName evidence="2">Uncharacterized protein</fullName>
    </submittedName>
</protein>
<accession>A0A438HK77</accession>